<evidence type="ECO:0000256" key="3">
    <source>
        <dbReference type="PROSITE-ProRule" id="PRU00284"/>
    </source>
</evidence>
<evidence type="ECO:0000259" key="6">
    <source>
        <dbReference type="PROSITE" id="PS50885"/>
    </source>
</evidence>
<dbReference type="CDD" id="cd06225">
    <property type="entry name" value="HAMP"/>
    <property type="match status" value="1"/>
</dbReference>
<keyword evidence="1 3" id="KW-0807">Transducer</keyword>
<dbReference type="GO" id="GO:0016020">
    <property type="term" value="C:membrane"/>
    <property type="evidence" value="ECO:0007669"/>
    <property type="project" value="InterPro"/>
</dbReference>
<dbReference type="PROSITE" id="PS50111">
    <property type="entry name" value="CHEMOTAXIS_TRANSDUC_2"/>
    <property type="match status" value="1"/>
</dbReference>
<comment type="caution">
    <text evidence="7">The sequence shown here is derived from an EMBL/GenBank/DDBJ whole genome shotgun (WGS) entry which is preliminary data.</text>
</comment>
<evidence type="ECO:0000256" key="4">
    <source>
        <dbReference type="SAM" id="Phobius"/>
    </source>
</evidence>
<feature type="transmembrane region" description="Helical" evidence="4">
    <location>
        <begin position="126"/>
        <end position="151"/>
    </location>
</feature>
<dbReference type="EMBL" id="JACHGJ010000002">
    <property type="protein sequence ID" value="MBB6479403.1"/>
    <property type="molecule type" value="Genomic_DNA"/>
</dbReference>
<evidence type="ECO:0000259" key="5">
    <source>
        <dbReference type="PROSITE" id="PS50111"/>
    </source>
</evidence>
<dbReference type="GO" id="GO:0006935">
    <property type="term" value="P:chemotaxis"/>
    <property type="evidence" value="ECO:0007669"/>
    <property type="project" value="InterPro"/>
</dbReference>
<dbReference type="GO" id="GO:0007165">
    <property type="term" value="P:signal transduction"/>
    <property type="evidence" value="ECO:0007669"/>
    <property type="project" value="UniProtKB-KW"/>
</dbReference>
<feature type="transmembrane region" description="Helical" evidence="4">
    <location>
        <begin position="184"/>
        <end position="206"/>
    </location>
</feature>
<dbReference type="Gene3D" id="1.10.287.950">
    <property type="entry name" value="Methyl-accepting chemotaxis protein"/>
    <property type="match status" value="1"/>
</dbReference>
<feature type="transmembrane region" description="Helical" evidence="4">
    <location>
        <begin position="258"/>
        <end position="277"/>
    </location>
</feature>
<dbReference type="Gene3D" id="6.10.340.10">
    <property type="match status" value="1"/>
</dbReference>
<name>A0A841R6D8_9SPIO</name>
<keyword evidence="4" id="KW-1133">Transmembrane helix</keyword>
<keyword evidence="8" id="KW-1185">Reference proteome</keyword>
<gene>
    <name evidence="7" type="ORF">HNR50_001061</name>
</gene>
<accession>A0A841R6D8</accession>
<feature type="transmembrane region" description="Helical" evidence="4">
    <location>
        <begin position="12"/>
        <end position="35"/>
    </location>
</feature>
<dbReference type="SMART" id="SM00283">
    <property type="entry name" value="MA"/>
    <property type="match status" value="1"/>
</dbReference>
<dbReference type="GO" id="GO:0004888">
    <property type="term" value="F:transmembrane signaling receptor activity"/>
    <property type="evidence" value="ECO:0007669"/>
    <property type="project" value="InterPro"/>
</dbReference>
<comment type="similarity">
    <text evidence="2">Belongs to the methyl-accepting chemotaxis (MCP) protein family.</text>
</comment>
<keyword evidence="4" id="KW-0472">Membrane</keyword>
<feature type="domain" description="Methyl-accepting transducer" evidence="5">
    <location>
        <begin position="383"/>
        <end position="619"/>
    </location>
</feature>
<reference evidence="7 8" key="1">
    <citation type="submission" date="2020-08" db="EMBL/GenBank/DDBJ databases">
        <title>Genomic Encyclopedia of Type Strains, Phase IV (KMG-IV): sequencing the most valuable type-strain genomes for metagenomic binning, comparative biology and taxonomic classification.</title>
        <authorList>
            <person name="Goeker M."/>
        </authorList>
    </citation>
    <scope>NUCLEOTIDE SEQUENCE [LARGE SCALE GENOMIC DNA]</scope>
    <source>
        <strain evidence="7 8">DSM 2461</strain>
    </source>
</reference>
<dbReference type="InterPro" id="IPR004090">
    <property type="entry name" value="Chemotax_Me-accpt_rcpt"/>
</dbReference>
<feature type="transmembrane region" description="Helical" evidence="4">
    <location>
        <begin position="98"/>
        <end position="120"/>
    </location>
</feature>
<proteinExistence type="inferred from homology"/>
<dbReference type="AlphaFoldDB" id="A0A841R6D8"/>
<dbReference type="PANTHER" id="PTHR32089:SF112">
    <property type="entry name" value="LYSOZYME-LIKE PROTEIN-RELATED"/>
    <property type="match status" value="1"/>
</dbReference>
<sequence>MPVNKSLRFFILLNFIVTDLIGTALLWSFSVFYILRDYRRFTENLTIFASIVIALVLIVAVILAIRLKPVVQEAQILRSGNLADTETRNKTNKVISTLPIIFMAANITGFFLGPVIQYLIKSMTLGIPFLGFELLSAILYSTGIGLGVTVIQIRITDRILFGFEMDRKLYRIDSSKPDWARRQFMIGFSIFYMSFALFSSAGLAYLKEEMFAPSRVDAVSGASEHLDYRVRFWSEALEGNSPVLNDHTPELVVRIEEFYLKMGLLAILIGGVSWLIMRMEQAPTTKRIRVINQSIEDLSSGKMNLEERIPITSTDELGETINWINRFLDRQNNLFETIKEASSTIKDVSEELTGMVENAQVVREQLNTSVSEVGQSVNHQNAAIEETSANVNELVLGIDQTNRNLTDQSLAVEESTAAIEEMTASIASVNISSEEAYKKTEDLLTRSEEGGKAMNDLLQEIRMIADASQEVAASTLQISNIAAQTNLLAMNAAIEAAHAGDSGRGFAVVASEVRKLAEESSEVSKRITVMTKDMSVRALSGLEKTEETLERFSIIKEGVGSLARINSTISSAMEEQNQGSRDIQSSMIKLKGMTGEVLEHMKSQSDLSSSVLANSVSLSEAAGHIHNRMDEQKQVLNELENFIQNLQKVVEQNALTVIQLKGSMQK</sequence>
<dbReference type="RefSeq" id="WP_184744616.1">
    <property type="nucleotide sequence ID" value="NZ_JACHGJ010000002.1"/>
</dbReference>
<dbReference type="InterPro" id="IPR004089">
    <property type="entry name" value="MCPsignal_dom"/>
</dbReference>
<keyword evidence="4" id="KW-0812">Transmembrane</keyword>
<dbReference type="SUPFAM" id="SSF58104">
    <property type="entry name" value="Methyl-accepting chemotaxis protein (MCP) signaling domain"/>
    <property type="match status" value="1"/>
</dbReference>
<dbReference type="PRINTS" id="PR00260">
    <property type="entry name" value="CHEMTRNSDUCR"/>
</dbReference>
<protein>
    <submittedName>
        <fullName evidence="7">Methyl-accepting chemotaxis protein</fullName>
    </submittedName>
</protein>
<dbReference type="PANTHER" id="PTHR32089">
    <property type="entry name" value="METHYL-ACCEPTING CHEMOTAXIS PROTEIN MCPB"/>
    <property type="match status" value="1"/>
</dbReference>
<evidence type="ECO:0000313" key="8">
    <source>
        <dbReference type="Proteomes" id="UP000587760"/>
    </source>
</evidence>
<evidence type="ECO:0000256" key="1">
    <source>
        <dbReference type="ARBA" id="ARBA00023224"/>
    </source>
</evidence>
<feature type="transmembrane region" description="Helical" evidence="4">
    <location>
        <begin position="47"/>
        <end position="65"/>
    </location>
</feature>
<dbReference type="InterPro" id="IPR003660">
    <property type="entry name" value="HAMP_dom"/>
</dbReference>
<dbReference type="Pfam" id="PF00015">
    <property type="entry name" value="MCPsignal"/>
    <property type="match status" value="1"/>
</dbReference>
<feature type="domain" description="HAMP" evidence="6">
    <location>
        <begin position="282"/>
        <end position="336"/>
    </location>
</feature>
<dbReference type="Proteomes" id="UP000587760">
    <property type="component" value="Unassembled WGS sequence"/>
</dbReference>
<evidence type="ECO:0000256" key="2">
    <source>
        <dbReference type="ARBA" id="ARBA00029447"/>
    </source>
</evidence>
<evidence type="ECO:0000313" key="7">
    <source>
        <dbReference type="EMBL" id="MBB6479403.1"/>
    </source>
</evidence>
<organism evidence="7 8">
    <name type="scientific">Spirochaeta isovalerica</name>
    <dbReference type="NCBI Taxonomy" id="150"/>
    <lineage>
        <taxon>Bacteria</taxon>
        <taxon>Pseudomonadati</taxon>
        <taxon>Spirochaetota</taxon>
        <taxon>Spirochaetia</taxon>
        <taxon>Spirochaetales</taxon>
        <taxon>Spirochaetaceae</taxon>
        <taxon>Spirochaeta</taxon>
    </lineage>
</organism>
<dbReference type="Pfam" id="PF00672">
    <property type="entry name" value="HAMP"/>
    <property type="match status" value="1"/>
</dbReference>
<dbReference type="PROSITE" id="PS50885">
    <property type="entry name" value="HAMP"/>
    <property type="match status" value="1"/>
</dbReference>